<protein>
    <recommendedName>
        <fullName evidence="3">dTTP/UTP pyrophosphatase</fullName>
        <shortName evidence="3">dTTPase/UTPase</shortName>
        <ecNumber evidence="3">3.6.1.9</ecNumber>
    </recommendedName>
    <alternativeName>
        <fullName evidence="3">Nucleoside triphosphate pyrophosphatase</fullName>
    </alternativeName>
    <alternativeName>
        <fullName evidence="3">Nucleotide pyrophosphatase</fullName>
        <shortName evidence="3">Nucleotide PPase</shortName>
    </alternativeName>
</protein>
<evidence type="ECO:0000256" key="3">
    <source>
        <dbReference type="HAMAP-Rule" id="MF_00528"/>
    </source>
</evidence>
<comment type="caution">
    <text evidence="4">The sequence shown here is derived from an EMBL/GenBank/DDBJ whole genome shotgun (WGS) entry which is preliminary data.</text>
</comment>
<gene>
    <name evidence="4" type="primary">maf</name>
    <name evidence="4" type="ORF">H9753_02005</name>
</gene>
<keyword evidence="3" id="KW-0546">Nucleotide metabolism</keyword>
<comment type="subcellular location">
    <subcellularLocation>
        <location evidence="3">Cytoplasm</location>
    </subcellularLocation>
</comment>
<dbReference type="CDD" id="cd00555">
    <property type="entry name" value="Maf"/>
    <property type="match status" value="1"/>
</dbReference>
<evidence type="ECO:0000256" key="1">
    <source>
        <dbReference type="ARBA" id="ARBA00001968"/>
    </source>
</evidence>
<dbReference type="GO" id="GO:0005737">
    <property type="term" value="C:cytoplasm"/>
    <property type="evidence" value="ECO:0007669"/>
    <property type="project" value="UniProtKB-SubCell"/>
</dbReference>
<dbReference type="Gene3D" id="3.90.950.10">
    <property type="match status" value="1"/>
</dbReference>
<dbReference type="InterPro" id="IPR003697">
    <property type="entry name" value="Maf-like"/>
</dbReference>
<dbReference type="GO" id="GO:0047429">
    <property type="term" value="F:nucleoside triphosphate diphosphatase activity"/>
    <property type="evidence" value="ECO:0007669"/>
    <property type="project" value="UniProtKB-EC"/>
</dbReference>
<dbReference type="HAMAP" id="MF_00528">
    <property type="entry name" value="Maf"/>
    <property type="match status" value="1"/>
</dbReference>
<dbReference type="PIRSF" id="PIRSF006305">
    <property type="entry name" value="Maf"/>
    <property type="match status" value="1"/>
</dbReference>
<evidence type="ECO:0000313" key="4">
    <source>
        <dbReference type="EMBL" id="HJC62382.1"/>
    </source>
</evidence>
<feature type="site" description="Important for substrate specificity" evidence="3">
    <location>
        <position position="12"/>
    </location>
</feature>
<comment type="function">
    <text evidence="3">Nucleoside triphosphate pyrophosphatase that hydrolyzes dTTP and UTP. May have a dual role in cell division arrest and in preventing the incorporation of modified nucleotides into cellular nucleic acids.</text>
</comment>
<reference evidence="4" key="2">
    <citation type="submission" date="2021-04" db="EMBL/GenBank/DDBJ databases">
        <authorList>
            <person name="Gilroy R."/>
        </authorList>
    </citation>
    <scope>NUCLEOTIDE SEQUENCE</scope>
    <source>
        <strain evidence="4">ChiBcec2-3848</strain>
    </source>
</reference>
<feature type="site" description="Important for substrate specificity" evidence="3">
    <location>
        <position position="156"/>
    </location>
</feature>
<keyword evidence="2 3" id="KW-0378">Hydrolase</keyword>
<dbReference type="Pfam" id="PF02545">
    <property type="entry name" value="Maf"/>
    <property type="match status" value="1"/>
</dbReference>
<evidence type="ECO:0000256" key="2">
    <source>
        <dbReference type="ARBA" id="ARBA00022801"/>
    </source>
</evidence>
<feature type="site" description="Important for substrate specificity" evidence="3">
    <location>
        <position position="70"/>
    </location>
</feature>
<comment type="catalytic activity">
    <reaction evidence="3">
        <text>UTP + H2O = UMP + diphosphate + H(+)</text>
        <dbReference type="Rhea" id="RHEA:29395"/>
        <dbReference type="ChEBI" id="CHEBI:15377"/>
        <dbReference type="ChEBI" id="CHEBI:15378"/>
        <dbReference type="ChEBI" id="CHEBI:33019"/>
        <dbReference type="ChEBI" id="CHEBI:46398"/>
        <dbReference type="ChEBI" id="CHEBI:57865"/>
        <dbReference type="EC" id="3.6.1.9"/>
    </reaction>
</comment>
<feature type="active site" description="Proton acceptor" evidence="3">
    <location>
        <position position="69"/>
    </location>
</feature>
<keyword evidence="3" id="KW-0963">Cytoplasm</keyword>
<comment type="caution">
    <text evidence="3">Lacks conserved residue(s) required for the propagation of feature annotation.</text>
</comment>
<dbReference type="Proteomes" id="UP000823886">
    <property type="component" value="Unassembled WGS sequence"/>
</dbReference>
<comment type="similarity">
    <text evidence="3">Belongs to the Maf family. YhdE subfamily.</text>
</comment>
<dbReference type="SUPFAM" id="SSF52972">
    <property type="entry name" value="ITPase-like"/>
    <property type="match status" value="1"/>
</dbReference>
<dbReference type="PANTHER" id="PTHR43213">
    <property type="entry name" value="BIFUNCTIONAL DTTP/UTP PYROPHOSPHATASE/METHYLTRANSFERASE PROTEIN-RELATED"/>
    <property type="match status" value="1"/>
</dbReference>
<comment type="cofactor">
    <cofactor evidence="1 3">
        <name>a divalent metal cation</name>
        <dbReference type="ChEBI" id="CHEBI:60240"/>
    </cofactor>
</comment>
<dbReference type="InterPro" id="IPR029001">
    <property type="entry name" value="ITPase-like_fam"/>
</dbReference>
<dbReference type="EMBL" id="DWVZ01000025">
    <property type="protein sequence ID" value="HJC62382.1"/>
    <property type="molecule type" value="Genomic_DNA"/>
</dbReference>
<reference evidence="4" key="1">
    <citation type="journal article" date="2021" name="PeerJ">
        <title>Extensive microbial diversity within the chicken gut microbiome revealed by metagenomics and culture.</title>
        <authorList>
            <person name="Gilroy R."/>
            <person name="Ravi A."/>
            <person name="Getino M."/>
            <person name="Pursley I."/>
            <person name="Horton D.L."/>
            <person name="Alikhan N.F."/>
            <person name="Baker D."/>
            <person name="Gharbi K."/>
            <person name="Hall N."/>
            <person name="Watson M."/>
            <person name="Adriaenssens E.M."/>
            <person name="Foster-Nyarko E."/>
            <person name="Jarju S."/>
            <person name="Secka A."/>
            <person name="Antonio M."/>
            <person name="Oren A."/>
            <person name="Chaudhuri R.R."/>
            <person name="La Ragione R."/>
            <person name="Hildebrand F."/>
            <person name="Pallen M.J."/>
        </authorList>
    </citation>
    <scope>NUCLEOTIDE SEQUENCE</scope>
    <source>
        <strain evidence="4">ChiBcec2-3848</strain>
    </source>
</reference>
<proteinExistence type="inferred from homology"/>
<organism evidence="4 5">
    <name type="scientific">Candidatus Blautia merdavium</name>
    <dbReference type="NCBI Taxonomy" id="2838494"/>
    <lineage>
        <taxon>Bacteria</taxon>
        <taxon>Bacillati</taxon>
        <taxon>Bacillota</taxon>
        <taxon>Clostridia</taxon>
        <taxon>Lachnospirales</taxon>
        <taxon>Lachnospiraceae</taxon>
        <taxon>Blautia</taxon>
    </lineage>
</organism>
<dbReference type="PANTHER" id="PTHR43213:SF5">
    <property type="entry name" value="BIFUNCTIONAL DTTP_UTP PYROPHOSPHATASE_METHYLTRANSFERASE PROTEIN-RELATED"/>
    <property type="match status" value="1"/>
</dbReference>
<name>A0A9D2TBG9_9FIRM</name>
<evidence type="ECO:0000313" key="5">
    <source>
        <dbReference type="Proteomes" id="UP000823886"/>
    </source>
</evidence>
<accession>A0A9D2TBG9</accession>
<sequence length="197" mass="22026">MKNIILASASPRRRDILTQAGIPFTVCVSQAEEVIDTRDPAKAVKKLSALKCREVFDRTPGDVAVIGADTVVVYEGEIYGKPGSPEEAARMLEKFQGNRHQVYTGVTVCIREKEEEKTRTFHETTEVVFYPMTKEEIQSYIATGEPEDKAGAYGIQGKAVVFIKEIHGDYSNMVGLPAARLYQELKELGIDIREWQI</sequence>
<dbReference type="EC" id="3.6.1.9" evidence="3"/>
<dbReference type="NCBIfam" id="TIGR00172">
    <property type="entry name" value="maf"/>
    <property type="match status" value="1"/>
</dbReference>
<dbReference type="GO" id="GO:0009117">
    <property type="term" value="P:nucleotide metabolic process"/>
    <property type="evidence" value="ECO:0007669"/>
    <property type="project" value="UniProtKB-KW"/>
</dbReference>
<comment type="catalytic activity">
    <reaction evidence="3">
        <text>dTTP + H2O = dTMP + diphosphate + H(+)</text>
        <dbReference type="Rhea" id="RHEA:28534"/>
        <dbReference type="ChEBI" id="CHEBI:15377"/>
        <dbReference type="ChEBI" id="CHEBI:15378"/>
        <dbReference type="ChEBI" id="CHEBI:33019"/>
        <dbReference type="ChEBI" id="CHEBI:37568"/>
        <dbReference type="ChEBI" id="CHEBI:63528"/>
        <dbReference type="EC" id="3.6.1.9"/>
    </reaction>
</comment>
<dbReference type="AlphaFoldDB" id="A0A9D2TBG9"/>